<organism evidence="1 2">
    <name type="scientific">Cirrhinus mrigala</name>
    <name type="common">Mrigala</name>
    <dbReference type="NCBI Taxonomy" id="683832"/>
    <lineage>
        <taxon>Eukaryota</taxon>
        <taxon>Metazoa</taxon>
        <taxon>Chordata</taxon>
        <taxon>Craniata</taxon>
        <taxon>Vertebrata</taxon>
        <taxon>Euteleostomi</taxon>
        <taxon>Actinopterygii</taxon>
        <taxon>Neopterygii</taxon>
        <taxon>Teleostei</taxon>
        <taxon>Ostariophysi</taxon>
        <taxon>Cypriniformes</taxon>
        <taxon>Cyprinidae</taxon>
        <taxon>Labeoninae</taxon>
        <taxon>Labeonini</taxon>
        <taxon>Cirrhinus</taxon>
    </lineage>
</organism>
<proteinExistence type="predicted"/>
<sequence>FEEMHQFLRQKEDKVKKLLEKEEKKVIEFMQNNQSVINRRFMENKEKEIIMQSALEIEQPDHFLQVTAH</sequence>
<name>A0ABD0PDY4_CIRMR</name>
<keyword evidence="2" id="KW-1185">Reference proteome</keyword>
<accession>A0ABD0PDY4</accession>
<dbReference type="EMBL" id="JAMKFB020000016">
    <property type="protein sequence ID" value="KAL0172289.1"/>
    <property type="molecule type" value="Genomic_DNA"/>
</dbReference>
<dbReference type="Proteomes" id="UP001529510">
    <property type="component" value="Unassembled WGS sequence"/>
</dbReference>
<protein>
    <submittedName>
        <fullName evidence="1">Uncharacterized protein</fullName>
    </submittedName>
</protein>
<comment type="caution">
    <text evidence="1">The sequence shown here is derived from an EMBL/GenBank/DDBJ whole genome shotgun (WGS) entry which is preliminary data.</text>
</comment>
<evidence type="ECO:0000313" key="1">
    <source>
        <dbReference type="EMBL" id="KAL0172289.1"/>
    </source>
</evidence>
<gene>
    <name evidence="1" type="ORF">M9458_032600</name>
</gene>
<reference evidence="1 2" key="1">
    <citation type="submission" date="2024-05" db="EMBL/GenBank/DDBJ databases">
        <title>Genome sequencing and assembly of Indian major carp, Cirrhinus mrigala (Hamilton, 1822).</title>
        <authorList>
            <person name="Mohindra V."/>
            <person name="Chowdhury L.M."/>
            <person name="Lal K."/>
            <person name="Jena J.K."/>
        </authorList>
    </citation>
    <scope>NUCLEOTIDE SEQUENCE [LARGE SCALE GENOMIC DNA]</scope>
    <source>
        <strain evidence="1">CM1030</strain>
        <tissue evidence="1">Blood</tissue>
    </source>
</reference>
<feature type="non-terminal residue" evidence="1">
    <location>
        <position position="1"/>
    </location>
</feature>
<dbReference type="AlphaFoldDB" id="A0ABD0PDY4"/>
<evidence type="ECO:0000313" key="2">
    <source>
        <dbReference type="Proteomes" id="UP001529510"/>
    </source>
</evidence>